<keyword evidence="7" id="KW-0676">Redox-active center</keyword>
<dbReference type="EC" id="1.11.1.26" evidence="2"/>
<feature type="domain" description="Thioredoxin" evidence="10">
    <location>
        <begin position="2"/>
        <end position="156"/>
    </location>
</feature>
<dbReference type="InterPro" id="IPR050217">
    <property type="entry name" value="Peroxiredoxin"/>
</dbReference>
<dbReference type="InterPro" id="IPR013766">
    <property type="entry name" value="Thioredoxin_domain"/>
</dbReference>
<dbReference type="CDD" id="cd03015">
    <property type="entry name" value="PRX_Typ2cys"/>
    <property type="match status" value="1"/>
</dbReference>
<evidence type="ECO:0000256" key="9">
    <source>
        <dbReference type="ARBA" id="ARBA00047572"/>
    </source>
</evidence>
<dbReference type="Pfam" id="PF00578">
    <property type="entry name" value="AhpC-TSA"/>
    <property type="match status" value="1"/>
</dbReference>
<sequence length="173" mass="18904">MLSILDRAPDFKAAAVRGRGERTEVALADHAGRWLVIFFYPKDFTLVCPTEITELSKRRRELADLGADVVAISTDDVETHGRWIAEKLGEVAFPLAADPDRRIARAYGALLEREGIAARATFLVDPAGVVRYAAVHDLAVGRSVSEILRVLEALRTGEKAPAEWTPGTPTLGR</sequence>
<organism evidence="11 12">
    <name type="scientific">Anaeromyxobacter oryzae</name>
    <dbReference type="NCBI Taxonomy" id="2918170"/>
    <lineage>
        <taxon>Bacteria</taxon>
        <taxon>Pseudomonadati</taxon>
        <taxon>Myxococcota</taxon>
        <taxon>Myxococcia</taxon>
        <taxon>Myxococcales</taxon>
        <taxon>Cystobacterineae</taxon>
        <taxon>Anaeromyxobacteraceae</taxon>
        <taxon>Anaeromyxobacter</taxon>
    </lineage>
</organism>
<evidence type="ECO:0000256" key="1">
    <source>
        <dbReference type="ARBA" id="ARBA00011654"/>
    </source>
</evidence>
<accession>A0ABM7WR62</accession>
<dbReference type="PANTHER" id="PTHR10681">
    <property type="entry name" value="THIOREDOXIN PEROXIDASE"/>
    <property type="match status" value="1"/>
</dbReference>
<comment type="subunit">
    <text evidence="1">Homodimer; disulfide-linked, upon oxidation. 5 homodimers assemble to form a ring-like decamer.</text>
</comment>
<evidence type="ECO:0000256" key="6">
    <source>
        <dbReference type="ARBA" id="ARBA00023002"/>
    </source>
</evidence>
<dbReference type="EMBL" id="AP025591">
    <property type="protein sequence ID" value="BDG01965.1"/>
    <property type="molecule type" value="Genomic_DNA"/>
</dbReference>
<dbReference type="RefSeq" id="WP_248359006.1">
    <property type="nucleotide sequence ID" value="NZ_AP025591.1"/>
</dbReference>
<dbReference type="InterPro" id="IPR036249">
    <property type="entry name" value="Thioredoxin-like_sf"/>
</dbReference>
<evidence type="ECO:0000313" key="11">
    <source>
        <dbReference type="EMBL" id="BDG01965.1"/>
    </source>
</evidence>
<dbReference type="PANTHER" id="PTHR10681:SF121">
    <property type="entry name" value="ALKYL HYDROPEROXIDE REDUCTASE C"/>
    <property type="match status" value="1"/>
</dbReference>
<dbReference type="Gene3D" id="3.40.30.10">
    <property type="entry name" value="Glutaredoxin"/>
    <property type="match status" value="1"/>
</dbReference>
<dbReference type="InterPro" id="IPR000866">
    <property type="entry name" value="AhpC/TSA"/>
</dbReference>
<keyword evidence="5" id="KW-0049">Antioxidant</keyword>
<protein>
    <recommendedName>
        <fullName evidence="3">Alkyl hydroperoxide reductase C</fullName>
        <ecNumber evidence="2">1.11.1.26</ecNumber>
    </recommendedName>
    <alternativeName>
        <fullName evidence="8">Peroxiredoxin</fullName>
    </alternativeName>
</protein>
<keyword evidence="12" id="KW-1185">Reference proteome</keyword>
<dbReference type="SUPFAM" id="SSF52833">
    <property type="entry name" value="Thioredoxin-like"/>
    <property type="match status" value="1"/>
</dbReference>
<evidence type="ECO:0000256" key="4">
    <source>
        <dbReference type="ARBA" id="ARBA00022559"/>
    </source>
</evidence>
<reference evidence="12" key="1">
    <citation type="journal article" date="2022" name="Int. J. Syst. Evol. Microbiol.">
        <title>Anaeromyxobacter oryzae sp. nov., Anaeromyxobacter diazotrophicus sp. nov. and Anaeromyxobacter paludicola sp. nov., isolated from paddy soils.</title>
        <authorList>
            <person name="Itoh H."/>
            <person name="Xu Z."/>
            <person name="Mise K."/>
            <person name="Masuda Y."/>
            <person name="Ushijima N."/>
            <person name="Hayakawa C."/>
            <person name="Shiratori Y."/>
            <person name="Senoo K."/>
        </authorList>
    </citation>
    <scope>NUCLEOTIDE SEQUENCE [LARGE SCALE GENOMIC DNA]</scope>
    <source>
        <strain evidence="12">Red232</strain>
    </source>
</reference>
<evidence type="ECO:0000256" key="2">
    <source>
        <dbReference type="ARBA" id="ARBA00013021"/>
    </source>
</evidence>
<gene>
    <name evidence="11" type="primary">ykuU</name>
    <name evidence="11" type="ORF">AMOR_09610</name>
</gene>
<keyword evidence="6" id="KW-0560">Oxidoreductase</keyword>
<dbReference type="PROSITE" id="PS51352">
    <property type="entry name" value="THIOREDOXIN_2"/>
    <property type="match status" value="1"/>
</dbReference>
<dbReference type="Proteomes" id="UP001162891">
    <property type="component" value="Chromosome"/>
</dbReference>
<dbReference type="PIRSF" id="PIRSF000239">
    <property type="entry name" value="AHPC"/>
    <property type="match status" value="1"/>
</dbReference>
<evidence type="ECO:0000256" key="7">
    <source>
        <dbReference type="ARBA" id="ARBA00023284"/>
    </source>
</evidence>
<evidence type="ECO:0000256" key="8">
    <source>
        <dbReference type="ARBA" id="ARBA00032077"/>
    </source>
</evidence>
<evidence type="ECO:0000259" key="10">
    <source>
        <dbReference type="PROSITE" id="PS51352"/>
    </source>
</evidence>
<comment type="catalytic activity">
    <reaction evidence="9">
        <text>a hydroperoxide + NADH + H(+) = an alcohol + NAD(+) + H2O</text>
        <dbReference type="Rhea" id="RHEA:62628"/>
        <dbReference type="ChEBI" id="CHEBI:15377"/>
        <dbReference type="ChEBI" id="CHEBI:15378"/>
        <dbReference type="ChEBI" id="CHEBI:30879"/>
        <dbReference type="ChEBI" id="CHEBI:35924"/>
        <dbReference type="ChEBI" id="CHEBI:57540"/>
        <dbReference type="ChEBI" id="CHEBI:57945"/>
        <dbReference type="EC" id="1.11.1.26"/>
    </reaction>
</comment>
<evidence type="ECO:0000256" key="3">
    <source>
        <dbReference type="ARBA" id="ARBA00017462"/>
    </source>
</evidence>
<keyword evidence="4" id="KW-0575">Peroxidase</keyword>
<evidence type="ECO:0000256" key="5">
    <source>
        <dbReference type="ARBA" id="ARBA00022862"/>
    </source>
</evidence>
<dbReference type="InterPro" id="IPR024706">
    <property type="entry name" value="Peroxiredoxin_AhpC-typ"/>
</dbReference>
<proteinExistence type="predicted"/>
<evidence type="ECO:0000313" key="12">
    <source>
        <dbReference type="Proteomes" id="UP001162891"/>
    </source>
</evidence>
<name>A0ABM7WR62_9BACT</name>